<evidence type="ECO:0000313" key="2">
    <source>
        <dbReference type="Proteomes" id="UP001448207"/>
    </source>
</evidence>
<reference evidence="1 2" key="1">
    <citation type="submission" date="2024-04" db="EMBL/GenBank/DDBJ databases">
        <title>Symmetric and asymmetric DNA N6-adenine methylation regulates different biological responses in Mucorales.</title>
        <authorList>
            <consortium name="Lawrence Berkeley National Laboratory"/>
            <person name="Lax C."/>
            <person name="Mondo S.J."/>
            <person name="Osorio-Concepcion M."/>
            <person name="Muszewska A."/>
            <person name="Corrochano-Luque M."/>
            <person name="Gutierrez G."/>
            <person name="Riley R."/>
            <person name="Lipzen A."/>
            <person name="Guo J."/>
            <person name="Hundley H."/>
            <person name="Amirebrahimi M."/>
            <person name="Ng V."/>
            <person name="Lorenzo-Gutierrez D."/>
            <person name="Binder U."/>
            <person name="Yang J."/>
            <person name="Song Y."/>
            <person name="Canovas D."/>
            <person name="Navarro E."/>
            <person name="Freitag M."/>
            <person name="Gabaldon T."/>
            <person name="Grigoriev I.V."/>
            <person name="Corrochano L.M."/>
            <person name="Nicolas F.E."/>
            <person name="Garre V."/>
        </authorList>
    </citation>
    <scope>NUCLEOTIDE SEQUENCE [LARGE SCALE GENOMIC DNA]</scope>
    <source>
        <strain evidence="1 2">L51</strain>
    </source>
</reference>
<name>A0ABR3AJ45_PHYBL</name>
<proteinExistence type="predicted"/>
<organism evidence="1 2">
    <name type="scientific">Phycomyces blakesleeanus</name>
    <dbReference type="NCBI Taxonomy" id="4837"/>
    <lineage>
        <taxon>Eukaryota</taxon>
        <taxon>Fungi</taxon>
        <taxon>Fungi incertae sedis</taxon>
        <taxon>Mucoromycota</taxon>
        <taxon>Mucoromycotina</taxon>
        <taxon>Mucoromycetes</taxon>
        <taxon>Mucorales</taxon>
        <taxon>Phycomycetaceae</taxon>
        <taxon>Phycomyces</taxon>
    </lineage>
</organism>
<dbReference type="EMBL" id="JBCLYO010000039">
    <property type="protein sequence ID" value="KAL0074976.1"/>
    <property type="molecule type" value="Genomic_DNA"/>
</dbReference>
<evidence type="ECO:0008006" key="3">
    <source>
        <dbReference type="Google" id="ProtNLM"/>
    </source>
</evidence>
<sequence>ISRHINTYIHNISYARISLLNAHQIAMYEATKIHTTYIVNIKLRFGQHLCRVINILLDIKNRQRELTQQLRSQRATEERIKRMLTEHIFEPARIFKEGVSTHRLEDVFIFQKDSIYYDSKDSPHSHFLAFFRMAQLLEHPERRSFNCFPLRRSWPPGYMQIDTR</sequence>
<gene>
    <name evidence="1" type="ORF">J3Q64DRAFT_1610756</name>
</gene>
<feature type="non-terminal residue" evidence="1">
    <location>
        <position position="164"/>
    </location>
</feature>
<protein>
    <recommendedName>
        <fullName evidence="3">Helitron helicase-like domain-containing protein</fullName>
    </recommendedName>
</protein>
<dbReference type="Proteomes" id="UP001448207">
    <property type="component" value="Unassembled WGS sequence"/>
</dbReference>
<evidence type="ECO:0000313" key="1">
    <source>
        <dbReference type="EMBL" id="KAL0074976.1"/>
    </source>
</evidence>
<comment type="caution">
    <text evidence="1">The sequence shown here is derived from an EMBL/GenBank/DDBJ whole genome shotgun (WGS) entry which is preliminary data.</text>
</comment>
<feature type="non-terminal residue" evidence="1">
    <location>
        <position position="1"/>
    </location>
</feature>
<keyword evidence="2" id="KW-1185">Reference proteome</keyword>
<accession>A0ABR3AJ45</accession>